<dbReference type="RefSeq" id="WP_049987397.1">
    <property type="nucleotide sequence ID" value="NZ_JBHSXL010000012.1"/>
</dbReference>
<accession>A0ABD5UX84</accession>
<evidence type="ECO:0000313" key="1">
    <source>
        <dbReference type="EMBL" id="MFC6893753.1"/>
    </source>
</evidence>
<evidence type="ECO:0000313" key="2">
    <source>
        <dbReference type="Proteomes" id="UP001596296"/>
    </source>
</evidence>
<gene>
    <name evidence="1" type="ORF">ACFQE9_14225</name>
</gene>
<dbReference type="EMBL" id="JBHSXL010000012">
    <property type="protein sequence ID" value="MFC6893753.1"/>
    <property type="molecule type" value="Genomic_DNA"/>
</dbReference>
<dbReference type="AlphaFoldDB" id="A0ABD5UX84"/>
<proteinExistence type="predicted"/>
<reference evidence="1 2" key="1">
    <citation type="journal article" date="2019" name="Int. J. Syst. Evol. Microbiol.">
        <title>The Global Catalogue of Microorganisms (GCM) 10K type strain sequencing project: providing services to taxonomists for standard genome sequencing and annotation.</title>
        <authorList>
            <consortium name="The Broad Institute Genomics Platform"/>
            <consortium name="The Broad Institute Genome Sequencing Center for Infectious Disease"/>
            <person name="Wu L."/>
            <person name="Ma J."/>
        </authorList>
    </citation>
    <scope>NUCLEOTIDE SEQUENCE [LARGE SCALE GENOMIC DNA]</scope>
    <source>
        <strain evidence="1 2">SKJ47</strain>
    </source>
</reference>
<keyword evidence="2" id="KW-1185">Reference proteome</keyword>
<dbReference type="Proteomes" id="UP001596296">
    <property type="component" value="Unassembled WGS sequence"/>
</dbReference>
<sequence length="147" mass="16508">MSYVSLSDEETRVIFAGEAAADFAALDASEQEEVITRLLNIVTSEAPPSSFIYERIANLDIITVGDQGRLYTKVVDEIPRGDTEYHVIYLFFIDPYHDYPHKALAAYSPSAEAKAEEVTALEQVSDVEQYFTDHDALDEDDLRDLLP</sequence>
<protein>
    <submittedName>
        <fullName evidence="1">Uncharacterized protein</fullName>
    </submittedName>
</protein>
<organism evidence="1 2">
    <name type="scientific">Halopenitus salinus</name>
    <dbReference type="NCBI Taxonomy" id="1198295"/>
    <lineage>
        <taxon>Archaea</taxon>
        <taxon>Methanobacteriati</taxon>
        <taxon>Methanobacteriota</taxon>
        <taxon>Stenosarchaea group</taxon>
        <taxon>Halobacteria</taxon>
        <taxon>Halobacteriales</taxon>
        <taxon>Haloferacaceae</taxon>
        <taxon>Halopenitus</taxon>
    </lineage>
</organism>
<comment type="caution">
    <text evidence="1">The sequence shown here is derived from an EMBL/GenBank/DDBJ whole genome shotgun (WGS) entry which is preliminary data.</text>
</comment>
<name>A0ABD5UX84_9EURY</name>